<dbReference type="EMBL" id="CP031310">
    <property type="protein sequence ID" value="QCC52777.1"/>
    <property type="molecule type" value="Genomic_DNA"/>
</dbReference>
<dbReference type="CDD" id="cd00075">
    <property type="entry name" value="HATPase"/>
    <property type="match status" value="1"/>
</dbReference>
<dbReference type="STRING" id="1457250.GCA_000755225_02227"/>
<evidence type="ECO:0000259" key="2">
    <source>
        <dbReference type="PROSITE" id="PS50112"/>
    </source>
</evidence>
<protein>
    <submittedName>
        <fullName evidence="3">PAS domain S-box protein</fullName>
    </submittedName>
</protein>
<evidence type="ECO:0000313" key="3">
    <source>
        <dbReference type="EMBL" id="QCC52777.1"/>
    </source>
</evidence>
<dbReference type="InterPro" id="IPR013656">
    <property type="entry name" value="PAS_4"/>
</dbReference>
<dbReference type="SUPFAM" id="SSF55785">
    <property type="entry name" value="PYP-like sensor domain (PAS domain)"/>
    <property type="match status" value="2"/>
</dbReference>
<dbReference type="Gene3D" id="3.30.450.20">
    <property type="entry name" value="PAS domain"/>
    <property type="match status" value="2"/>
</dbReference>
<keyword evidence="4" id="KW-1185">Reference proteome</keyword>
<dbReference type="SUPFAM" id="SSF55781">
    <property type="entry name" value="GAF domain-like"/>
    <property type="match status" value="3"/>
</dbReference>
<dbReference type="InterPro" id="IPR035965">
    <property type="entry name" value="PAS-like_dom_sf"/>
</dbReference>
<dbReference type="InterPro" id="IPR013767">
    <property type="entry name" value="PAS_fold"/>
</dbReference>
<dbReference type="Pfam" id="PF00989">
    <property type="entry name" value="PAS"/>
    <property type="match status" value="1"/>
</dbReference>
<dbReference type="PANTHER" id="PTHR45569">
    <property type="entry name" value="SENSOR PROTEIN KDPD"/>
    <property type="match status" value="1"/>
</dbReference>
<dbReference type="PRINTS" id="PR00344">
    <property type="entry name" value="BCTRLSENSOR"/>
</dbReference>
<evidence type="ECO:0000313" key="4">
    <source>
        <dbReference type="Proteomes" id="UP000296706"/>
    </source>
</evidence>
<feature type="domain" description="PAS" evidence="2">
    <location>
        <begin position="4"/>
        <end position="74"/>
    </location>
</feature>
<dbReference type="NCBIfam" id="TIGR00229">
    <property type="entry name" value="sensory_box"/>
    <property type="match status" value="2"/>
</dbReference>
<dbReference type="InterPro" id="IPR036890">
    <property type="entry name" value="HATPase_C_sf"/>
</dbReference>
<dbReference type="Pfam" id="PF01590">
    <property type="entry name" value="GAF"/>
    <property type="match status" value="1"/>
</dbReference>
<dbReference type="Gene3D" id="3.30.450.40">
    <property type="match status" value="3"/>
</dbReference>
<proteinExistence type="predicted"/>
<feature type="domain" description="PAS" evidence="2">
    <location>
        <begin position="117"/>
        <end position="186"/>
    </location>
</feature>
<dbReference type="InterPro" id="IPR003594">
    <property type="entry name" value="HATPase_dom"/>
</dbReference>
<dbReference type="SUPFAM" id="SSF55874">
    <property type="entry name" value="ATPase domain of HSP90 chaperone/DNA topoisomerase II/histidine kinase"/>
    <property type="match status" value="1"/>
</dbReference>
<reference evidence="3 4" key="1">
    <citation type="journal article" date="2019" name="Nat. Commun.">
        <title>A new type of DNA phosphorothioation-based antiviral system in archaea.</title>
        <authorList>
            <person name="Xiong L."/>
            <person name="Liu S."/>
            <person name="Chen S."/>
            <person name="Xiao Y."/>
            <person name="Zhu B."/>
            <person name="Gao Y."/>
            <person name="Zhang Y."/>
            <person name="Chen B."/>
            <person name="Luo J."/>
            <person name="Deng Z."/>
            <person name="Chen X."/>
            <person name="Wang L."/>
            <person name="Chen S."/>
        </authorList>
    </citation>
    <scope>NUCLEOTIDE SEQUENCE [LARGE SCALE GENOMIC DNA]</scope>
    <source>
        <strain evidence="3 4">CBA1105</strain>
    </source>
</reference>
<organism evidence="3 4">
    <name type="scientific">Halapricum salinum</name>
    <dbReference type="NCBI Taxonomy" id="1457250"/>
    <lineage>
        <taxon>Archaea</taxon>
        <taxon>Methanobacteriati</taxon>
        <taxon>Methanobacteriota</taxon>
        <taxon>Stenosarchaea group</taxon>
        <taxon>Halobacteria</taxon>
        <taxon>Halobacteriales</taxon>
        <taxon>Haloarculaceae</taxon>
        <taxon>Halapricum</taxon>
    </lineage>
</organism>
<dbReference type="GeneID" id="39849539"/>
<dbReference type="Pfam" id="PF02518">
    <property type="entry name" value="HATPase_c"/>
    <property type="match status" value="1"/>
</dbReference>
<dbReference type="GO" id="GO:0005886">
    <property type="term" value="C:plasma membrane"/>
    <property type="evidence" value="ECO:0007669"/>
    <property type="project" value="TreeGrafter"/>
</dbReference>
<dbReference type="PROSITE" id="PS50109">
    <property type="entry name" value="HIS_KIN"/>
    <property type="match status" value="1"/>
</dbReference>
<dbReference type="InterPro" id="IPR005467">
    <property type="entry name" value="His_kinase_dom"/>
</dbReference>
<feature type="domain" description="Histidine kinase" evidence="1">
    <location>
        <begin position="753"/>
        <end position="960"/>
    </location>
</feature>
<dbReference type="AlphaFoldDB" id="A0A4D6HJ88"/>
<dbReference type="Pfam" id="PF13185">
    <property type="entry name" value="GAF_2"/>
    <property type="match status" value="2"/>
</dbReference>
<dbReference type="OrthoDB" id="205707at2157"/>
<dbReference type="InterPro" id="IPR004358">
    <property type="entry name" value="Sig_transdc_His_kin-like_C"/>
</dbReference>
<dbReference type="SMART" id="SM00065">
    <property type="entry name" value="GAF"/>
    <property type="match status" value="3"/>
</dbReference>
<dbReference type="InterPro" id="IPR029016">
    <property type="entry name" value="GAF-like_dom_sf"/>
</dbReference>
<dbReference type="Pfam" id="PF08448">
    <property type="entry name" value="PAS_4"/>
    <property type="match status" value="1"/>
</dbReference>
<dbReference type="RefSeq" id="WP_049993097.1">
    <property type="nucleotide sequence ID" value="NZ_CP031310.1"/>
</dbReference>
<dbReference type="KEGG" id="hsn:DV733_16730"/>
<accession>A0A4D6HJ88</accession>
<dbReference type="InterPro" id="IPR052023">
    <property type="entry name" value="Histidine_kinase_KdpD"/>
</dbReference>
<name>A0A4D6HJ88_9EURY</name>
<gene>
    <name evidence="3" type="ORF">DV733_16730</name>
</gene>
<evidence type="ECO:0000259" key="1">
    <source>
        <dbReference type="PROSITE" id="PS50109"/>
    </source>
</evidence>
<dbReference type="PROSITE" id="PS50112">
    <property type="entry name" value="PAS"/>
    <property type="match status" value="2"/>
</dbReference>
<sequence length="960" mass="106362">MTNVHATATEVLERIDDAFFALDEQWRFTYLNEQAEDLLNVDRQHVLGENVWEAFEPAAGTTFQEEYERAMETQEPVSFEEYYAPLSIWVEVTAYPSETGLSVYFRDVTDRVERERDLEQYERIFETMDDGVYAVDEDGTFTLVNDAYTELLGYDRGQLLGSHVSTVVDTDTAQQAAELEAELRAGTRETATLEATIERNDGTEIDAEATFSMLPDGDRVGVVRDISERKQFERRLVELHEISRNLVRAESSEEVVDIATDALREVLDAPASLYFGYDEARDVLGPPVVDDPSDILDVEFYAVTPGEGSVTGLVFETREARYFPDVRDVPQYEQPSERSPVKSAVAAPVGDGGVLGAVAADRAAFDDQMRQLVEVIATNVAAALDRVEDEQRLRKRIVQQEGVTEFGKLVLTNHDIDQLMADAARLVAETLDTDYCKVLDLDEAGEQLLLRQGVGWDEDVVGSGTVSAIDDGSQAAHTLASDEPIVVSDLDAETRFSGPDLLRDHDVTSGVSTIVGPVDDPWGILGAHDTDEKVFSEYDVNFVQSVANILAAAIERHQDEVELRDRRDRLAALNDINSLVHSLAESMFGLSSKDEIQQLVCDRLAASDSFEFAWVGSVDGGDVVVDAEAGVEDYLDDLDLAIDDSTGDPGPTAVAHETGDMQVVQDVTTDPRYEHWREHAETHGYRASASIPIADGEIHGTLNVYSGRVSAFDDEERDALRRLGSILAYALSSVERDRELQRERNRLEFMNRLLRHNMLNSLNVVNARLDLLDGRVDYEVHDDLAVATDRTQEMIDFVQTVRKVTNVIGRGGEQELEPRPLDDVLESRVVGAQRTYSDAEYHLESLPSVDVAADELLGELLDNILLNAVQHNPDPNPQIWIDATVGDTCVEVTVADNGPGIPDDQKAAAFDRNSRDFHDPGSGFGLYLVSEIMSSYGGDITVEDNDRGGATFRLTFERPD</sequence>
<dbReference type="SMART" id="SM00387">
    <property type="entry name" value="HATPase_c"/>
    <property type="match status" value="1"/>
</dbReference>
<dbReference type="CDD" id="cd00130">
    <property type="entry name" value="PAS"/>
    <property type="match status" value="2"/>
</dbReference>
<dbReference type="InterPro" id="IPR000014">
    <property type="entry name" value="PAS"/>
</dbReference>
<dbReference type="GO" id="GO:0000155">
    <property type="term" value="F:phosphorelay sensor kinase activity"/>
    <property type="evidence" value="ECO:0007669"/>
    <property type="project" value="TreeGrafter"/>
</dbReference>
<dbReference type="Proteomes" id="UP000296706">
    <property type="component" value="Chromosome"/>
</dbReference>
<dbReference type="SMART" id="SM00091">
    <property type="entry name" value="PAS"/>
    <property type="match status" value="2"/>
</dbReference>
<dbReference type="GO" id="GO:0006355">
    <property type="term" value="P:regulation of DNA-templated transcription"/>
    <property type="evidence" value="ECO:0007669"/>
    <property type="project" value="InterPro"/>
</dbReference>
<dbReference type="InterPro" id="IPR003018">
    <property type="entry name" value="GAF"/>
</dbReference>
<dbReference type="PANTHER" id="PTHR45569:SF1">
    <property type="entry name" value="SENSOR PROTEIN KDPD"/>
    <property type="match status" value="1"/>
</dbReference>
<dbReference type="Gene3D" id="3.30.565.10">
    <property type="entry name" value="Histidine kinase-like ATPase, C-terminal domain"/>
    <property type="match status" value="1"/>
</dbReference>